<name>A0ABX5KLA4_9BURK</name>
<proteinExistence type="predicted"/>
<evidence type="ECO:0000313" key="3">
    <source>
        <dbReference type="Proteomes" id="UP000245712"/>
    </source>
</evidence>
<evidence type="ECO:0000313" key="2">
    <source>
        <dbReference type="EMBL" id="PVX82796.1"/>
    </source>
</evidence>
<gene>
    <name evidence="2" type="ORF">C7402_108169</name>
</gene>
<accession>A0ABX5KLA4</accession>
<dbReference type="RefSeq" id="WP_116611568.1">
    <property type="nucleotide sequence ID" value="NZ_QEOB01000008.1"/>
</dbReference>
<keyword evidence="1" id="KW-0472">Membrane</keyword>
<keyword evidence="1" id="KW-1133">Transmembrane helix</keyword>
<dbReference type="EMBL" id="QEOB01000008">
    <property type="protein sequence ID" value="PVX82796.1"/>
    <property type="molecule type" value="Genomic_DNA"/>
</dbReference>
<keyword evidence="1" id="KW-0812">Transmembrane</keyword>
<reference evidence="2 3" key="1">
    <citation type="submission" date="2018-05" db="EMBL/GenBank/DDBJ databases">
        <title>Genomic Encyclopedia of Type Strains, Phase IV (KMG-V): Genome sequencing to study the core and pangenomes of soil and plant-associated prokaryotes.</title>
        <authorList>
            <person name="Whitman W."/>
        </authorList>
    </citation>
    <scope>NUCLEOTIDE SEQUENCE [LARGE SCALE GENOMIC DNA]</scope>
    <source>
        <strain evidence="2 3">SCZa-39</strain>
    </source>
</reference>
<organism evidence="2 3">
    <name type="scientific">Paraburkholderia unamae</name>
    <dbReference type="NCBI Taxonomy" id="219649"/>
    <lineage>
        <taxon>Bacteria</taxon>
        <taxon>Pseudomonadati</taxon>
        <taxon>Pseudomonadota</taxon>
        <taxon>Betaproteobacteria</taxon>
        <taxon>Burkholderiales</taxon>
        <taxon>Burkholderiaceae</taxon>
        <taxon>Paraburkholderia</taxon>
    </lineage>
</organism>
<comment type="caution">
    <text evidence="2">The sequence shown here is derived from an EMBL/GenBank/DDBJ whole genome shotgun (WGS) entry which is preliminary data.</text>
</comment>
<dbReference type="Proteomes" id="UP000245712">
    <property type="component" value="Unassembled WGS sequence"/>
</dbReference>
<evidence type="ECO:0008006" key="4">
    <source>
        <dbReference type="Google" id="ProtNLM"/>
    </source>
</evidence>
<evidence type="ECO:0000256" key="1">
    <source>
        <dbReference type="SAM" id="Phobius"/>
    </source>
</evidence>
<feature type="transmembrane region" description="Helical" evidence="1">
    <location>
        <begin position="16"/>
        <end position="36"/>
    </location>
</feature>
<keyword evidence="3" id="KW-1185">Reference proteome</keyword>
<sequence length="82" mass="8456">MSEAALKGAGAEGWRWAMGLTIAALAVGAVVVAMVYMPGAVEANNRACVAAYANDLHADLAAFGQDPAWQAQYVQALTACSR</sequence>
<protein>
    <recommendedName>
        <fullName evidence="4">DUF732 domain-containing protein</fullName>
    </recommendedName>
</protein>